<accession>A0ABS2JR21</accession>
<proteinExistence type="predicted"/>
<dbReference type="Pfam" id="PF14539">
    <property type="entry name" value="DUF4442"/>
    <property type="match status" value="1"/>
</dbReference>
<dbReference type="SUPFAM" id="SSF54637">
    <property type="entry name" value="Thioesterase/thiol ester dehydrase-isomerase"/>
    <property type="match status" value="1"/>
</dbReference>
<dbReference type="Proteomes" id="UP001430065">
    <property type="component" value="Unassembled WGS sequence"/>
</dbReference>
<dbReference type="InterPro" id="IPR029069">
    <property type="entry name" value="HotDog_dom_sf"/>
</dbReference>
<protein>
    <submittedName>
        <fullName evidence="1">DUF4442 domain-containing protein</fullName>
    </submittedName>
</protein>
<gene>
    <name evidence="1" type="ORF">ISP20_06020</name>
</gene>
<evidence type="ECO:0000313" key="2">
    <source>
        <dbReference type="Proteomes" id="UP001430065"/>
    </source>
</evidence>
<organism evidence="1 2">
    <name type="scientific">Dyella kyungheensis</name>
    <dbReference type="NCBI Taxonomy" id="1242174"/>
    <lineage>
        <taxon>Bacteria</taxon>
        <taxon>Pseudomonadati</taxon>
        <taxon>Pseudomonadota</taxon>
        <taxon>Gammaproteobacteria</taxon>
        <taxon>Lysobacterales</taxon>
        <taxon>Rhodanobacteraceae</taxon>
        <taxon>Dyella</taxon>
    </lineage>
</organism>
<comment type="caution">
    <text evidence="1">The sequence shown here is derived from an EMBL/GenBank/DDBJ whole genome shotgun (WGS) entry which is preliminary data.</text>
</comment>
<dbReference type="Gene3D" id="3.10.129.10">
    <property type="entry name" value="Hotdog Thioesterase"/>
    <property type="match status" value="1"/>
</dbReference>
<evidence type="ECO:0000313" key="1">
    <source>
        <dbReference type="EMBL" id="MBM7120715.1"/>
    </source>
</evidence>
<name>A0ABS2JR21_9GAMM</name>
<dbReference type="EMBL" id="JADIKC010000003">
    <property type="protein sequence ID" value="MBM7120715.1"/>
    <property type="molecule type" value="Genomic_DNA"/>
</dbReference>
<keyword evidence="2" id="KW-1185">Reference proteome</keyword>
<dbReference type="RefSeq" id="WP_204635164.1">
    <property type="nucleotide sequence ID" value="NZ_JADIKC010000003.1"/>
</dbReference>
<dbReference type="InterPro" id="IPR027961">
    <property type="entry name" value="DUF4442"/>
</dbReference>
<sequence>MRASTFRHLMNLWPPFLFNSIRVQYVSEDWTELRVVLRLRPWNRNYVRTQFGGNLFAMTDPFWMLLTMHRLGNDYFVWDKAGAIDFVSPGREDVYAHFKLETSVLDELRAAAAGGDKVLRWFEVDVTTRSGEVVARVRKQLYVRLKPKARTEPAGQAATAGISPTTRS</sequence>
<reference evidence="1 2" key="1">
    <citation type="submission" date="2020-10" db="EMBL/GenBank/DDBJ databases">
        <title>Phylogeny of dyella-like bacteria.</title>
        <authorList>
            <person name="Fu J."/>
        </authorList>
    </citation>
    <scope>NUCLEOTIDE SEQUENCE [LARGE SCALE GENOMIC DNA]</scope>
    <source>
        <strain evidence="1 2">THG-B117</strain>
    </source>
</reference>